<reference evidence="1 2" key="1">
    <citation type="journal article" date="2012" name="Sci. Rep.">
        <title>Genomic perspectives on the evolution of fungal entomopathogenicity in Beauveria bassiana.</title>
        <authorList>
            <person name="Xiao G."/>
            <person name="Ying S.H."/>
            <person name="Zheng P."/>
            <person name="Wang Z.L."/>
            <person name="Zhang S."/>
            <person name="Xie X.Q."/>
            <person name="Shang Y."/>
            <person name="St Leger R.J."/>
            <person name="Zhao G.P."/>
            <person name="Wang C."/>
            <person name="Feng M.G."/>
        </authorList>
    </citation>
    <scope>NUCLEOTIDE SEQUENCE [LARGE SCALE GENOMIC DNA]</scope>
    <source>
        <strain evidence="1 2">ARSEF 2860</strain>
    </source>
</reference>
<dbReference type="AlphaFoldDB" id="J5JV68"/>
<accession>J5JV68</accession>
<dbReference type="Proteomes" id="UP000002762">
    <property type="component" value="Unassembled WGS sequence"/>
</dbReference>
<dbReference type="GeneID" id="19887846"/>
<keyword evidence="2" id="KW-1185">Reference proteome</keyword>
<dbReference type="InParanoid" id="J5JV68"/>
<dbReference type="HOGENOM" id="CLU_1594222_0_0_1"/>
<name>J5JV68_BEAB2</name>
<gene>
    <name evidence="1" type="ORF">BBA_04834</name>
</gene>
<organism evidence="1 2">
    <name type="scientific">Beauveria bassiana (strain ARSEF 2860)</name>
    <name type="common">White muscardine disease fungus</name>
    <name type="synonym">Tritirachium shiotae</name>
    <dbReference type="NCBI Taxonomy" id="655819"/>
    <lineage>
        <taxon>Eukaryota</taxon>
        <taxon>Fungi</taxon>
        <taxon>Dikarya</taxon>
        <taxon>Ascomycota</taxon>
        <taxon>Pezizomycotina</taxon>
        <taxon>Sordariomycetes</taxon>
        <taxon>Hypocreomycetidae</taxon>
        <taxon>Hypocreales</taxon>
        <taxon>Cordycipitaceae</taxon>
        <taxon>Beauveria</taxon>
    </lineage>
</organism>
<dbReference type="RefSeq" id="XP_008598153.1">
    <property type="nucleotide sequence ID" value="XM_008599931.1"/>
</dbReference>
<proteinExistence type="predicted"/>
<protein>
    <submittedName>
        <fullName evidence="1">Uncharacterized protein</fullName>
    </submittedName>
</protein>
<dbReference type="EMBL" id="JH725160">
    <property type="protein sequence ID" value="EJP66341.1"/>
    <property type="molecule type" value="Genomic_DNA"/>
</dbReference>
<evidence type="ECO:0000313" key="2">
    <source>
        <dbReference type="Proteomes" id="UP000002762"/>
    </source>
</evidence>
<sequence>MCWSKSPNDIFSGRGHSRLIETIEQWNNAQCFPAGNTHWGDLHVTEQCGVYYGDLCSECLKDGALGKKGMIIFLGRGDVSMETLTHRSISNRRPPLELAGMAVVPRCREHALSVCCQRASRAVDIVGNRRIGVPIYTKTACRLSSGRHHSFVAQSEHATTQCEELHS</sequence>
<evidence type="ECO:0000313" key="1">
    <source>
        <dbReference type="EMBL" id="EJP66341.1"/>
    </source>
</evidence>